<dbReference type="EC" id="3.6.4.13" evidence="7"/>
<dbReference type="PROSITE" id="PS00039">
    <property type="entry name" value="DEAD_ATP_HELICASE"/>
    <property type="match status" value="1"/>
</dbReference>
<dbReference type="VEuPathDB" id="CryptoDB:Chro.80030"/>
<evidence type="ECO:0000259" key="9">
    <source>
        <dbReference type="PROSITE" id="PS51192"/>
    </source>
</evidence>
<dbReference type="SMART" id="SM00490">
    <property type="entry name" value="HELICc"/>
    <property type="match status" value="1"/>
</dbReference>
<evidence type="ECO:0000256" key="3">
    <source>
        <dbReference type="ARBA" id="ARBA00022806"/>
    </source>
</evidence>
<dbReference type="InterPro" id="IPR027417">
    <property type="entry name" value="P-loop_NTPase"/>
</dbReference>
<reference evidence="13 14" key="1">
    <citation type="submission" date="2014-11" db="EMBL/GenBank/DDBJ databases">
        <title>Comparative genomic analysis of Cryptosporidium hominis reveals occurrence of genetic recombination in virulent subtypes.</title>
        <authorList>
            <person name="Guo Y."/>
            <person name="Tang K."/>
            <person name="Frace M."/>
            <person name="Li N."/>
            <person name="Roellig D.M."/>
            <person name="Sammons S."/>
            <person name="Knipe K."/>
            <person name="Rowe L."/>
            <person name="Feng Y."/>
            <person name="Xiao L."/>
        </authorList>
    </citation>
    <scope>NUCLEOTIDE SEQUENCE [LARGE SCALE GENOMIC DNA]</scope>
    <source>
        <strain evidence="13">30976</strain>
    </source>
</reference>
<evidence type="ECO:0000256" key="5">
    <source>
        <dbReference type="ARBA" id="ARBA00022884"/>
    </source>
</evidence>
<dbReference type="Pfam" id="PF00270">
    <property type="entry name" value="DEAD"/>
    <property type="match status" value="1"/>
</dbReference>
<dbReference type="GO" id="GO:0003723">
    <property type="term" value="F:RNA binding"/>
    <property type="evidence" value="ECO:0007669"/>
    <property type="project" value="UniProtKB-UniRule"/>
</dbReference>
<dbReference type="PROSITE" id="PS51195">
    <property type="entry name" value="Q_MOTIF"/>
    <property type="match status" value="1"/>
</dbReference>
<comment type="similarity">
    <text evidence="7">Belongs to the DEAD box helicase family.</text>
</comment>
<feature type="short sequence motif" description="Q motif" evidence="6">
    <location>
        <begin position="174"/>
        <end position="202"/>
    </location>
</feature>
<evidence type="ECO:0000313" key="13">
    <source>
        <dbReference type="EMBL" id="PPS95369.1"/>
    </source>
</evidence>
<evidence type="ECO:0000256" key="6">
    <source>
        <dbReference type="PROSITE-ProRule" id="PRU00552"/>
    </source>
</evidence>
<name>A0A0S4TK98_CRYHO</name>
<dbReference type="EMBL" id="JTAI01000001">
    <property type="protein sequence ID" value="PPS95369.1"/>
    <property type="molecule type" value="Genomic_DNA"/>
</dbReference>
<evidence type="ECO:0000313" key="14">
    <source>
        <dbReference type="Proteomes" id="UP001429100"/>
    </source>
</evidence>
<reference evidence="13 14" key="3">
    <citation type="submission" date="2017-10" db="EMBL/GenBank/DDBJ databases">
        <title>Consistent, comparative and evidence-based genome annotation and re-annotation for the closely-related species, Cryptosporidium parvum, C. hominis and C. tyzzeri.</title>
        <authorList>
            <person name="Baptista R.P."/>
            <person name="Li Y."/>
            <person name="Sateriale A."/>
            <person name="Striepen B."/>
            <person name="Kissinger J.C."/>
        </authorList>
    </citation>
    <scope>NUCLEOTIDE SEQUENCE [LARGE SCALE GENOMIC DNA]</scope>
    <source>
        <strain evidence="13">30976</strain>
    </source>
</reference>
<evidence type="ECO:0000256" key="1">
    <source>
        <dbReference type="ARBA" id="ARBA00022741"/>
    </source>
</evidence>
<proteinExistence type="inferred from homology"/>
<dbReference type="GO" id="GO:0005524">
    <property type="term" value="F:ATP binding"/>
    <property type="evidence" value="ECO:0007669"/>
    <property type="project" value="UniProtKB-UniRule"/>
</dbReference>
<keyword evidence="1 7" id="KW-0547">Nucleotide-binding</keyword>
<comment type="catalytic activity">
    <reaction evidence="7">
        <text>ATP + H2O = ADP + phosphate + H(+)</text>
        <dbReference type="Rhea" id="RHEA:13065"/>
        <dbReference type="ChEBI" id="CHEBI:15377"/>
        <dbReference type="ChEBI" id="CHEBI:15378"/>
        <dbReference type="ChEBI" id="CHEBI:30616"/>
        <dbReference type="ChEBI" id="CHEBI:43474"/>
        <dbReference type="ChEBI" id="CHEBI:456216"/>
        <dbReference type="EC" id="3.6.4.13"/>
    </reaction>
</comment>
<evidence type="ECO:0000256" key="7">
    <source>
        <dbReference type="RuleBase" id="RU365068"/>
    </source>
</evidence>
<feature type="compositionally biased region" description="Basic and acidic residues" evidence="8">
    <location>
        <begin position="65"/>
        <end position="75"/>
    </location>
</feature>
<protein>
    <recommendedName>
        <fullName evidence="7">ATP-dependent RNA helicase</fullName>
        <ecNumber evidence="7">3.6.4.13</ecNumber>
    </recommendedName>
</protein>
<dbReference type="InterPro" id="IPR014001">
    <property type="entry name" value="Helicase_ATP-bd"/>
</dbReference>
<dbReference type="InterPro" id="IPR001650">
    <property type="entry name" value="Helicase_C-like"/>
</dbReference>
<dbReference type="Proteomes" id="UP001429100">
    <property type="component" value="Unassembled WGS sequence"/>
</dbReference>
<evidence type="ECO:0000256" key="4">
    <source>
        <dbReference type="ARBA" id="ARBA00022840"/>
    </source>
</evidence>
<dbReference type="Gene3D" id="3.40.50.300">
    <property type="entry name" value="P-loop containing nucleotide triphosphate hydrolases"/>
    <property type="match status" value="2"/>
</dbReference>
<dbReference type="PANTHER" id="PTHR24031">
    <property type="entry name" value="RNA HELICASE"/>
    <property type="match status" value="1"/>
</dbReference>
<accession>A0A0S4TK98</accession>
<keyword evidence="5 7" id="KW-0694">RNA-binding</keyword>
<evidence type="ECO:0000313" key="12">
    <source>
        <dbReference type="EMBL" id="CUV07563.1"/>
    </source>
</evidence>
<evidence type="ECO:0000259" key="11">
    <source>
        <dbReference type="PROSITE" id="PS51195"/>
    </source>
</evidence>
<dbReference type="PROSITE" id="PS51192">
    <property type="entry name" value="HELICASE_ATP_BIND_1"/>
    <property type="match status" value="1"/>
</dbReference>
<dbReference type="VEuPathDB" id="CryptoDB:ChTU502y2012_409g0470"/>
<keyword evidence="4 7" id="KW-0067">ATP-binding</keyword>
<comment type="domain">
    <text evidence="7">The Q motif is unique to and characteristic of the DEAD box family of RNA helicases and controls ATP binding and hydrolysis.</text>
</comment>
<feature type="domain" description="Helicase ATP-binding" evidence="9">
    <location>
        <begin position="206"/>
        <end position="469"/>
    </location>
</feature>
<feature type="domain" description="DEAD-box RNA helicase Q" evidence="11">
    <location>
        <begin position="174"/>
        <end position="202"/>
    </location>
</feature>
<dbReference type="AlphaFoldDB" id="A0A0S4TK98"/>
<evidence type="ECO:0000256" key="2">
    <source>
        <dbReference type="ARBA" id="ARBA00022801"/>
    </source>
</evidence>
<dbReference type="GO" id="GO:0003724">
    <property type="term" value="F:RNA helicase activity"/>
    <property type="evidence" value="ECO:0007669"/>
    <property type="project" value="UniProtKB-EC"/>
</dbReference>
<comment type="function">
    <text evidence="7">RNA helicase.</text>
</comment>
<dbReference type="InterPro" id="IPR011545">
    <property type="entry name" value="DEAD/DEAH_box_helicase_dom"/>
</dbReference>
<dbReference type="OrthoDB" id="4310724at2759"/>
<gene>
    <name evidence="12" type="ORF">CHUDEA8_190</name>
    <name evidence="13" type="ORF">GY17_00002761</name>
</gene>
<evidence type="ECO:0000256" key="8">
    <source>
        <dbReference type="SAM" id="MobiDB-lite"/>
    </source>
</evidence>
<organism evidence="12">
    <name type="scientific">Cryptosporidium hominis</name>
    <dbReference type="NCBI Taxonomy" id="237895"/>
    <lineage>
        <taxon>Eukaryota</taxon>
        <taxon>Sar</taxon>
        <taxon>Alveolata</taxon>
        <taxon>Apicomplexa</taxon>
        <taxon>Conoidasida</taxon>
        <taxon>Coccidia</taxon>
        <taxon>Eucoccidiorida</taxon>
        <taxon>Eimeriorina</taxon>
        <taxon>Cryptosporidiidae</taxon>
        <taxon>Cryptosporidium</taxon>
    </lineage>
</organism>
<dbReference type="SMART" id="SM00487">
    <property type="entry name" value="DEXDc"/>
    <property type="match status" value="1"/>
</dbReference>
<dbReference type="SUPFAM" id="SSF52540">
    <property type="entry name" value="P-loop containing nucleoside triphosphate hydrolases"/>
    <property type="match status" value="2"/>
</dbReference>
<dbReference type="VEuPathDB" id="CryptoDB:CHUDEA8_190"/>
<feature type="domain" description="Helicase C-terminal" evidence="10">
    <location>
        <begin position="585"/>
        <end position="756"/>
    </location>
</feature>
<dbReference type="Proteomes" id="UP000199752">
    <property type="component" value="Chromosome 8"/>
</dbReference>
<keyword evidence="2 7" id="KW-0378">Hydrolase</keyword>
<dbReference type="GO" id="GO:0016787">
    <property type="term" value="F:hydrolase activity"/>
    <property type="evidence" value="ECO:0007669"/>
    <property type="project" value="UniProtKB-KW"/>
</dbReference>
<reference evidence="12" key="2">
    <citation type="submission" date="2015-08" db="EMBL/GenBank/DDBJ databases">
        <authorList>
            <person name="Babu N.S."/>
            <person name="Beckwith C.J."/>
            <person name="Beseler K.G."/>
            <person name="Brison A."/>
            <person name="Carone J.V."/>
            <person name="Caskin T.P."/>
            <person name="Diamond M."/>
            <person name="Durham M.E."/>
            <person name="Foxe J.M."/>
            <person name="Go M."/>
            <person name="Henderson B.A."/>
            <person name="Jones I.B."/>
            <person name="McGettigan J.A."/>
            <person name="Micheletti S.J."/>
            <person name="Nasrallah M.E."/>
            <person name="Ortiz D."/>
            <person name="Piller C.R."/>
            <person name="Privatt S.R."/>
            <person name="Schneider S.L."/>
            <person name="Sharp S."/>
            <person name="Smith T.C."/>
            <person name="Stanton J.D."/>
            <person name="Ullery H.E."/>
            <person name="Wilson R.J."/>
            <person name="Serrano M.G."/>
            <person name="Buck G."/>
            <person name="Lee V."/>
            <person name="Wang Y."/>
            <person name="Carvalho R."/>
            <person name="Voegtly L."/>
            <person name="Shi R."/>
            <person name="Duckworth R."/>
            <person name="Johnson A."/>
            <person name="Loviza R."/>
            <person name="Walstead R."/>
            <person name="Shah Z."/>
            <person name="Kiflezghi M."/>
            <person name="Wade K."/>
            <person name="Ball S.L."/>
            <person name="Bradley K.W."/>
            <person name="Asai D.J."/>
            <person name="Bowman C.A."/>
            <person name="Russell D.A."/>
            <person name="Pope W.H."/>
            <person name="Jacobs-Sera D."/>
            <person name="Hendrix R.W."/>
            <person name="Hatfull G.F."/>
        </authorList>
    </citation>
    <scope>NUCLEOTIDE SEQUENCE [LARGE SCALE GENOMIC DNA]</scope>
</reference>
<dbReference type="EMBL" id="LN877954">
    <property type="protein sequence ID" value="CUV07563.1"/>
    <property type="molecule type" value="Genomic_DNA"/>
</dbReference>
<feature type="region of interest" description="Disordered" evidence="8">
    <location>
        <begin position="60"/>
        <end position="89"/>
    </location>
</feature>
<keyword evidence="14" id="KW-1185">Reference proteome</keyword>
<keyword evidence="3 7" id="KW-0347">Helicase</keyword>
<dbReference type="PROSITE" id="PS51194">
    <property type="entry name" value="HELICASE_CTER"/>
    <property type="match status" value="1"/>
</dbReference>
<dbReference type="InterPro" id="IPR014014">
    <property type="entry name" value="RNA_helicase_DEAD_Q_motif"/>
</dbReference>
<sequence>MKSSKNKSRGGAKGLKWKEVELGSDLLSEFTKYGVSMIEEISDPTDISFYELGKDNNLISSPDFNKSEMEAEKPSKVKKSKKRANKDINKGEVELSDSITKKQKKAKKSLIENKEINNKTQKISSKQNNQIIDPEEYWEEYYDLKQKLSNWTNIIDESTKNMSKKSSSEEMEELKSPDLVIHPSILKGLSELGFLNPTPIQAACLVPAIRDRKDIVGAAETGSGKTLAYGIPIIANIMFSAQRRREKLEQKSLKEYDDGFEEPDIQLGIEEDEGFKELERMGFKMTSVSNIDSKVSKNNSFKSDEALQALIVLPSRELAIQVRDHLRALGKYTGLGIHAFVGGLSLEKQERLIATNRVQVAVGTPGRLSALIFGEYENETLFGDEREASKKQVNTTLSIDEIRFLVLDEADRLIEQGHFRELKQILQLIYSDNKESKTPRKIQNYLFSATLTLPNHLHPRFSKLNTRNTGKQSKGKKDIQNNKVMSIMPENSNKAMQSIMQYVKLRENQLFIIDLSRFKTKSSLDENGEQVQTMSQPNGIIQLPKGLKISMIKCESDELEMRLVLYLLKYFAPIWDTKVRNQPCSLCPSYIENGKILVFVNSISYVYRLAPLLSLVLVCKDTHEKELPSPKKRKKCSKACNEKSLKIIGIHGNLSQKQRIQAIESFKSSNSAILICTDVLARGLDIPEVDVVVHLQAPRNISLMIHRSGRTARASRQGECVLFCTPKDVPAYSKHLKAISLSFESVGTPDELQGLLSSQVSHVQQRLELANEIEGLGHSILRKKRNNSWMLNKAIEADLELSDQEEFSFSPDQMKEIQNLNLKRNYFFDFVKNFQKF</sequence>
<dbReference type="CDD" id="cd18787">
    <property type="entry name" value="SF2_C_DEAD"/>
    <property type="match status" value="1"/>
</dbReference>
<dbReference type="Pfam" id="PF00271">
    <property type="entry name" value="Helicase_C"/>
    <property type="match status" value="1"/>
</dbReference>
<dbReference type="VEuPathDB" id="CryptoDB:GY17_00002761"/>
<dbReference type="InterPro" id="IPR000629">
    <property type="entry name" value="RNA-helicase_DEAD-box_CS"/>
</dbReference>
<evidence type="ECO:0000259" key="10">
    <source>
        <dbReference type="PROSITE" id="PS51194"/>
    </source>
</evidence>